<accession>A0A7W4XW37</accession>
<proteinExistence type="predicted"/>
<evidence type="ECO:0000313" key="3">
    <source>
        <dbReference type="Proteomes" id="UP000533269"/>
    </source>
</evidence>
<reference evidence="2 3" key="2">
    <citation type="submission" date="2020-08" db="EMBL/GenBank/DDBJ databases">
        <authorList>
            <person name="Partida-Martinez L."/>
            <person name="Huntemann M."/>
            <person name="Clum A."/>
            <person name="Wang J."/>
            <person name="Palaniappan K."/>
            <person name="Ritter S."/>
            <person name="Chen I.-M."/>
            <person name="Stamatis D."/>
            <person name="Reddy T."/>
            <person name="O'Malley R."/>
            <person name="Daum C."/>
            <person name="Shapiro N."/>
            <person name="Ivanova N."/>
            <person name="Kyrpides N."/>
            <person name="Woyke T."/>
        </authorList>
    </citation>
    <scope>NUCLEOTIDE SEQUENCE [LARGE SCALE GENOMIC DNA]</scope>
    <source>
        <strain evidence="2 3">AS2.23</strain>
    </source>
</reference>
<comment type="caution">
    <text evidence="2">The sequence shown here is derived from an EMBL/GenBank/DDBJ whole genome shotgun (WGS) entry which is preliminary data.</text>
</comment>
<protein>
    <submittedName>
        <fullName evidence="2">Uncharacterized protein</fullName>
    </submittedName>
</protein>
<dbReference type="Proteomes" id="UP000533269">
    <property type="component" value="Unassembled WGS sequence"/>
</dbReference>
<evidence type="ECO:0000256" key="1">
    <source>
        <dbReference type="SAM" id="Phobius"/>
    </source>
</evidence>
<sequence>MVTAWIAAARRAHRRRPWQRAATVHQHVLLVLLVLRFLRRRAALTDLAHDARISIATA</sequence>
<organism evidence="2 3">
    <name type="scientific">Kineococcus radiotolerans</name>
    <dbReference type="NCBI Taxonomy" id="131568"/>
    <lineage>
        <taxon>Bacteria</taxon>
        <taxon>Bacillati</taxon>
        <taxon>Actinomycetota</taxon>
        <taxon>Actinomycetes</taxon>
        <taxon>Kineosporiales</taxon>
        <taxon>Kineosporiaceae</taxon>
        <taxon>Kineococcus</taxon>
    </lineage>
</organism>
<dbReference type="AlphaFoldDB" id="A0A7W4XW37"/>
<keyword evidence="1" id="KW-1133">Transmembrane helix</keyword>
<reference evidence="2 3" key="1">
    <citation type="submission" date="2020-08" db="EMBL/GenBank/DDBJ databases">
        <title>The Agave Microbiome: Exploring the role of microbial communities in plant adaptations to desert environments.</title>
        <authorList>
            <person name="Partida-Martinez L.P."/>
        </authorList>
    </citation>
    <scope>NUCLEOTIDE SEQUENCE [LARGE SCALE GENOMIC DNA]</scope>
    <source>
        <strain evidence="2 3">AS2.23</strain>
    </source>
</reference>
<dbReference type="EMBL" id="JACHVY010000001">
    <property type="protein sequence ID" value="MBB2900483.1"/>
    <property type="molecule type" value="Genomic_DNA"/>
</dbReference>
<gene>
    <name evidence="2" type="ORF">FHR75_001271</name>
</gene>
<evidence type="ECO:0000313" key="2">
    <source>
        <dbReference type="EMBL" id="MBB2900483.1"/>
    </source>
</evidence>
<name>A0A7W4XW37_KINRA</name>
<keyword evidence="1" id="KW-0472">Membrane</keyword>
<feature type="transmembrane region" description="Helical" evidence="1">
    <location>
        <begin position="21"/>
        <end position="38"/>
    </location>
</feature>
<keyword evidence="1" id="KW-0812">Transmembrane</keyword>